<evidence type="ECO:0000313" key="5">
    <source>
        <dbReference type="EMBL" id="GGO53692.1"/>
    </source>
</evidence>
<dbReference type="EMBL" id="BMNG01000015">
    <property type="protein sequence ID" value="GGO53692.1"/>
    <property type="molecule type" value="Genomic_DNA"/>
</dbReference>
<dbReference type="PROSITE" id="PS51898">
    <property type="entry name" value="TYR_RECOMBINASE"/>
    <property type="match status" value="1"/>
</dbReference>
<organism evidence="5 6">
    <name type="scientific">Streptomyces lasiicapitis</name>
    <dbReference type="NCBI Taxonomy" id="1923961"/>
    <lineage>
        <taxon>Bacteria</taxon>
        <taxon>Bacillati</taxon>
        <taxon>Actinomycetota</taxon>
        <taxon>Actinomycetes</taxon>
        <taxon>Kitasatosporales</taxon>
        <taxon>Streptomycetaceae</taxon>
        <taxon>Streptomyces</taxon>
    </lineage>
</organism>
<dbReference type="InterPro" id="IPR010998">
    <property type="entry name" value="Integrase_recombinase_N"/>
</dbReference>
<gene>
    <name evidence="5" type="ORF">GCM10012286_61680</name>
</gene>
<dbReference type="SUPFAM" id="SSF47823">
    <property type="entry name" value="lambda integrase-like, N-terminal domain"/>
    <property type="match status" value="1"/>
</dbReference>
<keyword evidence="3" id="KW-0233">DNA recombination</keyword>
<evidence type="ECO:0000313" key="6">
    <source>
        <dbReference type="Proteomes" id="UP000656881"/>
    </source>
</evidence>
<keyword evidence="6" id="KW-1185">Reference proteome</keyword>
<comment type="similarity">
    <text evidence="1">Belongs to the 'phage' integrase family.</text>
</comment>
<evidence type="ECO:0000256" key="3">
    <source>
        <dbReference type="ARBA" id="ARBA00023172"/>
    </source>
</evidence>
<dbReference type="InterPro" id="IPR050090">
    <property type="entry name" value="Tyrosine_recombinase_XerCD"/>
</dbReference>
<comment type="caution">
    <text evidence="5">The sequence shown here is derived from an EMBL/GenBank/DDBJ whole genome shotgun (WGS) entry which is preliminary data.</text>
</comment>
<protein>
    <submittedName>
        <fullName evidence="5">Integrase</fullName>
    </submittedName>
</protein>
<evidence type="ECO:0000259" key="4">
    <source>
        <dbReference type="PROSITE" id="PS51898"/>
    </source>
</evidence>
<sequence>MHAELAGSSVSKGVFGITGTFVTSFRAERATLAQDKTGWVIVGADDYALHREGSLFLAGLRDAGRAYNTERTYAGRAALYLSYCTFHRLEWAQITVWQLARFLHWLVEEPLPSRARGGGGPERFRDENTANAIVGTVCEFLSFGVRMQWVDPELAEQLTEPRYLRYLPKGFNPGENDQHRTIRSRILKLRGVDSGIEWLTVEQITRLIDATRHARDRFLVLLLWCTGMRIGEALGLRREDMHLLADSQAFGCQVKGPHVHVRRRLNSNGAWAKSRKPRAVPVTAELGICYADYLHERMAVPQADFTEQALVNLFREPLGAAMTYSGVKGLFDRLARRADLTARPHMIRHSAATEWIRQGTDRSVVSDLLGHMSESSMAPYVHVDEGSRRAAVERADAWRRKMAR</sequence>
<dbReference type="Proteomes" id="UP000656881">
    <property type="component" value="Unassembled WGS sequence"/>
</dbReference>
<dbReference type="SUPFAM" id="SSF56349">
    <property type="entry name" value="DNA breaking-rejoining enzymes"/>
    <property type="match status" value="1"/>
</dbReference>
<dbReference type="InterPro" id="IPR011010">
    <property type="entry name" value="DNA_brk_join_enz"/>
</dbReference>
<dbReference type="PANTHER" id="PTHR30349">
    <property type="entry name" value="PHAGE INTEGRASE-RELATED"/>
    <property type="match status" value="1"/>
</dbReference>
<accession>A0ABQ2MKY6</accession>
<name>A0ABQ2MKY6_9ACTN</name>
<feature type="domain" description="Tyr recombinase" evidence="4">
    <location>
        <begin position="194"/>
        <end position="393"/>
    </location>
</feature>
<keyword evidence="2" id="KW-0238">DNA-binding</keyword>
<dbReference type="InterPro" id="IPR013762">
    <property type="entry name" value="Integrase-like_cat_sf"/>
</dbReference>
<dbReference type="PANTHER" id="PTHR30349:SF41">
    <property type="entry name" value="INTEGRASE_RECOMBINASE PROTEIN MJ0367-RELATED"/>
    <property type="match status" value="1"/>
</dbReference>
<dbReference type="InterPro" id="IPR002104">
    <property type="entry name" value="Integrase_catalytic"/>
</dbReference>
<proteinExistence type="inferred from homology"/>
<reference evidence="6" key="1">
    <citation type="journal article" date="2019" name="Int. J. Syst. Evol. Microbiol.">
        <title>The Global Catalogue of Microorganisms (GCM) 10K type strain sequencing project: providing services to taxonomists for standard genome sequencing and annotation.</title>
        <authorList>
            <consortium name="The Broad Institute Genomics Platform"/>
            <consortium name="The Broad Institute Genome Sequencing Center for Infectious Disease"/>
            <person name="Wu L."/>
            <person name="Ma J."/>
        </authorList>
    </citation>
    <scope>NUCLEOTIDE SEQUENCE [LARGE SCALE GENOMIC DNA]</scope>
    <source>
        <strain evidence="6">CGMCC 4.7349</strain>
    </source>
</reference>
<evidence type="ECO:0000256" key="1">
    <source>
        <dbReference type="ARBA" id="ARBA00008857"/>
    </source>
</evidence>
<dbReference type="Gene3D" id="1.10.443.10">
    <property type="entry name" value="Intergrase catalytic core"/>
    <property type="match status" value="1"/>
</dbReference>
<dbReference type="Gene3D" id="1.10.150.130">
    <property type="match status" value="1"/>
</dbReference>
<evidence type="ECO:0000256" key="2">
    <source>
        <dbReference type="ARBA" id="ARBA00023125"/>
    </source>
</evidence>
<dbReference type="Pfam" id="PF00589">
    <property type="entry name" value="Phage_integrase"/>
    <property type="match status" value="1"/>
</dbReference>